<feature type="compositionally biased region" description="Low complexity" evidence="11">
    <location>
        <begin position="147"/>
        <end position="162"/>
    </location>
</feature>
<reference evidence="13" key="2">
    <citation type="submission" date="2020-04" db="EMBL/GenBank/DDBJ databases">
        <authorList>
            <consortium name="NCBI Genome Project"/>
        </authorList>
    </citation>
    <scope>NUCLEOTIDE SEQUENCE</scope>
    <source>
        <strain evidence="13">CBS 342.82</strain>
    </source>
</reference>
<comment type="similarity">
    <text evidence="2">Belongs to the GLE1 family.</text>
</comment>
<feature type="compositionally biased region" description="Basic and acidic residues" evidence="11">
    <location>
        <begin position="120"/>
        <end position="146"/>
    </location>
</feature>
<name>A0A6J3M6Y9_9PEZI</name>
<dbReference type="OrthoDB" id="420884at2759"/>
<feature type="compositionally biased region" description="Polar residues" evidence="11">
    <location>
        <begin position="184"/>
        <end position="194"/>
    </location>
</feature>
<dbReference type="GO" id="GO:0016973">
    <property type="term" value="P:poly(A)+ mRNA export from nucleus"/>
    <property type="evidence" value="ECO:0007669"/>
    <property type="project" value="InterPro"/>
</dbReference>
<evidence type="ECO:0000256" key="7">
    <source>
        <dbReference type="ARBA" id="ARBA00023132"/>
    </source>
</evidence>
<evidence type="ECO:0000256" key="11">
    <source>
        <dbReference type="SAM" id="MobiDB-lite"/>
    </source>
</evidence>
<dbReference type="Pfam" id="PF07817">
    <property type="entry name" value="GLE1"/>
    <property type="match status" value="1"/>
</dbReference>
<dbReference type="PANTHER" id="PTHR12960">
    <property type="entry name" value="GLE-1-RELATED"/>
    <property type="match status" value="1"/>
</dbReference>
<keyword evidence="4" id="KW-0509">mRNA transport</keyword>
<keyword evidence="3" id="KW-0813">Transport</keyword>
<dbReference type="AlphaFoldDB" id="A0A6J3M6Y9"/>
<evidence type="ECO:0000256" key="10">
    <source>
        <dbReference type="ARBA" id="ARBA00029983"/>
    </source>
</evidence>
<dbReference type="GO" id="GO:0044614">
    <property type="term" value="C:nuclear pore cytoplasmic filaments"/>
    <property type="evidence" value="ECO:0007669"/>
    <property type="project" value="TreeGrafter"/>
</dbReference>
<reference evidence="13" key="3">
    <citation type="submission" date="2025-08" db="UniProtKB">
        <authorList>
            <consortium name="RefSeq"/>
        </authorList>
    </citation>
    <scope>IDENTIFICATION</scope>
    <source>
        <strain evidence="13">CBS 342.82</strain>
    </source>
</reference>
<evidence type="ECO:0000256" key="6">
    <source>
        <dbReference type="ARBA" id="ARBA00023010"/>
    </source>
</evidence>
<dbReference type="Proteomes" id="UP000504637">
    <property type="component" value="Unplaced"/>
</dbReference>
<dbReference type="GO" id="GO:0005543">
    <property type="term" value="F:phospholipid binding"/>
    <property type="evidence" value="ECO:0007669"/>
    <property type="project" value="TreeGrafter"/>
</dbReference>
<dbReference type="GO" id="GO:0005737">
    <property type="term" value="C:cytoplasm"/>
    <property type="evidence" value="ECO:0007669"/>
    <property type="project" value="TreeGrafter"/>
</dbReference>
<dbReference type="Gene3D" id="1.25.40.510">
    <property type="entry name" value="GLE1-like"/>
    <property type="match status" value="1"/>
</dbReference>
<dbReference type="GO" id="GO:0015031">
    <property type="term" value="P:protein transport"/>
    <property type="evidence" value="ECO:0007669"/>
    <property type="project" value="UniProtKB-KW"/>
</dbReference>
<dbReference type="RefSeq" id="XP_033460816.1">
    <property type="nucleotide sequence ID" value="XM_033603101.1"/>
</dbReference>
<gene>
    <name evidence="13" type="ORF">K489DRAFT_370096</name>
</gene>
<evidence type="ECO:0000256" key="2">
    <source>
        <dbReference type="ARBA" id="ARBA00011056"/>
    </source>
</evidence>
<feature type="compositionally biased region" description="Low complexity" evidence="11">
    <location>
        <begin position="169"/>
        <end position="183"/>
    </location>
</feature>
<dbReference type="InterPro" id="IPR012476">
    <property type="entry name" value="GLE1"/>
</dbReference>
<dbReference type="InterPro" id="IPR038506">
    <property type="entry name" value="GLE1-like_sf"/>
</dbReference>
<organism evidence="13">
    <name type="scientific">Dissoconium aciculare CBS 342.82</name>
    <dbReference type="NCBI Taxonomy" id="1314786"/>
    <lineage>
        <taxon>Eukaryota</taxon>
        <taxon>Fungi</taxon>
        <taxon>Dikarya</taxon>
        <taxon>Ascomycota</taxon>
        <taxon>Pezizomycotina</taxon>
        <taxon>Dothideomycetes</taxon>
        <taxon>Dothideomycetidae</taxon>
        <taxon>Mycosphaerellales</taxon>
        <taxon>Dissoconiaceae</taxon>
        <taxon>Dissoconium</taxon>
    </lineage>
</organism>
<protein>
    <recommendedName>
        <fullName evidence="9">mRNA export factor GLE1</fullName>
    </recommendedName>
    <alternativeName>
        <fullName evidence="10">Nucleoporin GLE1</fullName>
    </alternativeName>
</protein>
<evidence type="ECO:0000256" key="8">
    <source>
        <dbReference type="ARBA" id="ARBA00023242"/>
    </source>
</evidence>
<evidence type="ECO:0000313" key="12">
    <source>
        <dbReference type="Proteomes" id="UP000504637"/>
    </source>
</evidence>
<evidence type="ECO:0000313" key="13">
    <source>
        <dbReference type="RefSeq" id="XP_033460816.1"/>
    </source>
</evidence>
<keyword evidence="7" id="KW-0906">Nuclear pore complex</keyword>
<keyword evidence="12" id="KW-1185">Reference proteome</keyword>
<keyword evidence="6" id="KW-0811">Translocation</keyword>
<evidence type="ECO:0000256" key="4">
    <source>
        <dbReference type="ARBA" id="ARBA00022816"/>
    </source>
</evidence>
<evidence type="ECO:0000256" key="5">
    <source>
        <dbReference type="ARBA" id="ARBA00022927"/>
    </source>
</evidence>
<sequence>MASASEYASVMKQLKKTDDHAFNQALDDQMSTQRNLHIAALEEALAQHTAVRQAAERTLEQHQLEERRRRLHEEELERSRLAEIQKRLIAEQEMHRQNEMLRQREQYEAQRRIEIQQQEEIKRESARREAQIQKEKEAAAEQKARQDAAALAAQDKAAQAAKEIPKAAPPVQAAPAATSQQSSNSLITSTSQQRQNIHTNFRQLHLRLKAMRKQVLDECKQSPIKGLKNQVSDWRRSIGKCCGQLSPTNKEGNRRAMKEVENILDAAGQVQPQPMVDASQFIINNLGNTISGQASGITVYLLNIIAKKIVAQFGYEAAINPASADPIGIMAVATFANVKYQINGTPLIDILWAKYHRACPALFGINAPESTGDGRRKLGWAQEDDERTGKLVWVSGEAHYSRMRGLAAGFAALTLRDFSKSTKKSPVPNRLYWEAVARIVNMKALPREQTASQYAVLKGLTDVTFIPRAIDFWGKIVMAVLHAAFVELPKSATTQNRSNVNFNGCLKQLEAMPEILQRDLSISLEA</sequence>
<dbReference type="GeneID" id="54360901"/>
<reference evidence="13" key="1">
    <citation type="submission" date="2020-01" db="EMBL/GenBank/DDBJ databases">
        <authorList>
            <consortium name="DOE Joint Genome Institute"/>
            <person name="Haridas S."/>
            <person name="Albert R."/>
            <person name="Binder M."/>
            <person name="Bloem J."/>
            <person name="Labutti K."/>
            <person name="Salamov A."/>
            <person name="Andreopoulos B."/>
            <person name="Baker S.E."/>
            <person name="Barry K."/>
            <person name="Bills G."/>
            <person name="Bluhm B.H."/>
            <person name="Cannon C."/>
            <person name="Castanera R."/>
            <person name="Culley D.E."/>
            <person name="Daum C."/>
            <person name="Ezra D."/>
            <person name="Gonzalez J.B."/>
            <person name="Henrissat B."/>
            <person name="Kuo A."/>
            <person name="Liang C."/>
            <person name="Lipzen A."/>
            <person name="Lutzoni F."/>
            <person name="Magnuson J."/>
            <person name="Mondo S."/>
            <person name="Nolan M."/>
            <person name="Ohm R."/>
            <person name="Pangilinan J."/>
            <person name="Park H.-J."/>
            <person name="Ramirez L."/>
            <person name="Alfaro M."/>
            <person name="Sun H."/>
            <person name="Tritt A."/>
            <person name="Yoshinaga Y."/>
            <person name="Zwiers L.-H."/>
            <person name="Turgeon B.G."/>
            <person name="Goodwin S.B."/>
            <person name="Spatafora J.W."/>
            <person name="Crous P.W."/>
            <person name="Grigoriev I.V."/>
        </authorList>
    </citation>
    <scope>NUCLEOTIDE SEQUENCE</scope>
    <source>
        <strain evidence="13">CBS 342.82</strain>
    </source>
</reference>
<dbReference type="GO" id="GO:0000822">
    <property type="term" value="F:inositol hexakisphosphate binding"/>
    <property type="evidence" value="ECO:0007669"/>
    <property type="project" value="TreeGrafter"/>
</dbReference>
<evidence type="ECO:0000256" key="9">
    <source>
        <dbReference type="ARBA" id="ARBA00026227"/>
    </source>
</evidence>
<evidence type="ECO:0000256" key="3">
    <source>
        <dbReference type="ARBA" id="ARBA00022448"/>
    </source>
</evidence>
<accession>A0A6J3M6Y9</accession>
<dbReference type="PANTHER" id="PTHR12960:SF0">
    <property type="entry name" value="MRNA EXPORT FACTOR GLE1"/>
    <property type="match status" value="1"/>
</dbReference>
<evidence type="ECO:0000256" key="1">
    <source>
        <dbReference type="ARBA" id="ARBA00004567"/>
    </source>
</evidence>
<keyword evidence="8" id="KW-0539">Nucleus</keyword>
<keyword evidence="5" id="KW-0653">Protein transport</keyword>
<comment type="subcellular location">
    <subcellularLocation>
        <location evidence="1">Nucleus</location>
        <location evidence="1">Nuclear pore complex</location>
    </subcellularLocation>
</comment>
<dbReference type="GO" id="GO:0031369">
    <property type="term" value="F:translation initiation factor binding"/>
    <property type="evidence" value="ECO:0007669"/>
    <property type="project" value="TreeGrafter"/>
</dbReference>
<proteinExistence type="inferred from homology"/>
<feature type="region of interest" description="Disordered" evidence="11">
    <location>
        <begin position="120"/>
        <end position="194"/>
    </location>
</feature>